<organism evidence="3 4">
    <name type="scientific">Algoriphagus antarcticus</name>
    <dbReference type="NCBI Taxonomy" id="238540"/>
    <lineage>
        <taxon>Bacteria</taxon>
        <taxon>Pseudomonadati</taxon>
        <taxon>Bacteroidota</taxon>
        <taxon>Cytophagia</taxon>
        <taxon>Cytophagales</taxon>
        <taxon>Cyclobacteriaceae</taxon>
        <taxon>Algoriphagus</taxon>
    </lineage>
</organism>
<evidence type="ECO:0000256" key="1">
    <source>
        <dbReference type="SAM" id="SignalP"/>
    </source>
</evidence>
<evidence type="ECO:0000259" key="2">
    <source>
        <dbReference type="PROSITE" id="PS50093"/>
    </source>
</evidence>
<dbReference type="EMBL" id="QUNF01000033">
    <property type="protein sequence ID" value="REG78507.1"/>
    <property type="molecule type" value="Genomic_DNA"/>
</dbReference>
<comment type="caution">
    <text evidence="3">The sequence shown here is derived from an EMBL/GenBank/DDBJ whole genome shotgun (WGS) entry which is preliminary data.</text>
</comment>
<dbReference type="PROSITE" id="PS50093">
    <property type="entry name" value="PKD"/>
    <property type="match status" value="1"/>
</dbReference>
<dbReference type="InterPro" id="IPR013783">
    <property type="entry name" value="Ig-like_fold"/>
</dbReference>
<keyword evidence="4" id="KW-1185">Reference proteome</keyword>
<gene>
    <name evidence="3" type="ORF">C8N25_13341</name>
</gene>
<protein>
    <recommendedName>
        <fullName evidence="2">PKD domain-containing protein</fullName>
    </recommendedName>
</protein>
<name>A0A3E0D7F6_9BACT</name>
<evidence type="ECO:0000313" key="3">
    <source>
        <dbReference type="EMBL" id="REG78507.1"/>
    </source>
</evidence>
<dbReference type="Proteomes" id="UP000256405">
    <property type="component" value="Unassembled WGS sequence"/>
</dbReference>
<dbReference type="RefSeq" id="WP_086541062.1">
    <property type="nucleotide sequence ID" value="NZ_MSSW01000017.1"/>
</dbReference>
<feature type="chain" id="PRO_5017751205" description="PKD domain-containing protein" evidence="1">
    <location>
        <begin position="23"/>
        <end position="1120"/>
    </location>
</feature>
<feature type="domain" description="PKD" evidence="2">
    <location>
        <begin position="912"/>
        <end position="996"/>
    </location>
</feature>
<proteinExistence type="predicted"/>
<dbReference type="InterPro" id="IPR035986">
    <property type="entry name" value="PKD_dom_sf"/>
</dbReference>
<dbReference type="Gene3D" id="2.60.40.10">
    <property type="entry name" value="Immunoglobulins"/>
    <property type="match status" value="1"/>
</dbReference>
<feature type="signal peptide" evidence="1">
    <location>
        <begin position="1"/>
        <end position="22"/>
    </location>
</feature>
<sequence>MSNKLKLAIVVYFLFQTISAQNYVGPSPNSMGIVRMTNQVNLLTGSPNINIPLVNLPGKELSASISLSYNSFGHRVQDLASSEGLGWSLMAGGVVTRVVRGEPDDLAGGYCKPNPTDTEPDIYTFSAGGISGKFVLDRNGIPLLMPYQDVVIKPGICRSGGSGTWEITDANGVKYFFGTNSNFQETTTYRKTTASSTTSKTYTSSWLLERIVSPNGTDVATYFYSTSTNNYESYSYIKDTGAVPNPNVVVNNSYSLTQNVKNLLSITTSGGSAVFTYSIGREDVVGGKYLESIRVLDHLGAQSNKLSFKYGYFGSGGAMCKRLRLESIHDLGSNPIYSFSYNQTINLPCRDSKSIDYLGLYNSYTGTDWIPASIENMETGTRKPDAARMKANLLTRIDFRGGGYTLYDFEPHSGVVKFGVTYINAYAYPVVVDQLMPVLSGNRISKIRKYDGTGTISVLDYKYEKTITQSGQQVLISSGEINRHSFFKLNFPYLTRWFSHNQADIFDANGIFVGYTRVVEIENGKGATEYIFSGSTFSQTLNTDTPVSFWSTRFWERGLLLSKKAFLQGDNLTPLYSEVFEYDLNIANLRSISGKEEMKVLGNNGIQTKESNYTFISKPITLTKKTTTYRDQVLSTKTYATVEQYSYQTPTYQIASVSAWNSTNPNEKSISVTKYITNTDYNYSTSNCETQLTVCLNSCTNGGSTCENNCYIIYNNCNTQALNAMGPEGKAIVKMRELHMNNAVVESQSFIQRGGVNYLTAASINKYSYFSGWIYPQSQWISKKNTATNYTGSKINASGGFDMSPLFVEVSNQTYNNATGKLTSQTHRNGIKVDYTYSNNNMTLASSTVSPASNPFTSNYLYKPMVGVTKETDQNNKAVNMEYDGLNRLRLVKDNSNNIRERYRYHSKNETPNFRIAATNSQIAAGQSVTFSLEDIIVPSGGTTTRHWTTGTGVSYTDNRTTMNYTYPTPGLYTITSTLLTNEFNSVTKSYNLLVTGALQITICANGAQEKDLCNPATRVWGSCTASQVDTGYTRFQTNFSPLTSTGCVGIYNYHFEYQQGGLWLTFSNGVNNYADFVNTIAPGYYNIRCTITDSCSNTAVANSFMNIYESNPLCTPIEI</sequence>
<dbReference type="InterPro" id="IPR000601">
    <property type="entry name" value="PKD_dom"/>
</dbReference>
<reference evidence="3 4" key="1">
    <citation type="submission" date="2018-08" db="EMBL/GenBank/DDBJ databases">
        <title>Genomic Encyclopedia of Archaeal and Bacterial Type Strains, Phase II (KMG-II): from individual species to whole genera.</title>
        <authorList>
            <person name="Goeker M."/>
        </authorList>
    </citation>
    <scope>NUCLEOTIDE SEQUENCE [LARGE SCALE GENOMIC DNA]</scope>
    <source>
        <strain evidence="3 4">DSM 15986</strain>
    </source>
</reference>
<accession>A0A3E0D7F6</accession>
<dbReference type="OrthoDB" id="9814627at2"/>
<dbReference type="SUPFAM" id="SSF49299">
    <property type="entry name" value="PKD domain"/>
    <property type="match status" value="1"/>
</dbReference>
<keyword evidence="1" id="KW-0732">Signal</keyword>
<dbReference type="Pfam" id="PF00801">
    <property type="entry name" value="PKD"/>
    <property type="match status" value="1"/>
</dbReference>
<dbReference type="AlphaFoldDB" id="A0A3E0D7F6"/>
<evidence type="ECO:0000313" key="4">
    <source>
        <dbReference type="Proteomes" id="UP000256405"/>
    </source>
</evidence>